<evidence type="ECO:0000256" key="12">
    <source>
        <dbReference type="ARBA" id="ARBA00035727"/>
    </source>
</evidence>
<dbReference type="OrthoDB" id="7068713at2"/>
<feature type="transmembrane region" description="Helical" evidence="15">
    <location>
        <begin position="6"/>
        <end position="26"/>
    </location>
</feature>
<evidence type="ECO:0000256" key="15">
    <source>
        <dbReference type="SAM" id="Phobius"/>
    </source>
</evidence>
<accession>Q2SBK0</accession>
<dbReference type="Proteomes" id="UP000000238">
    <property type="component" value="Chromosome"/>
</dbReference>
<dbReference type="KEGG" id="hch:HCH_05301"/>
<protein>
    <recommendedName>
        <fullName evidence="11">Z-ring associated protein G</fullName>
    </recommendedName>
    <alternativeName>
        <fullName evidence="12">Cell division protein ZapG</fullName>
    </alternativeName>
</protein>
<dbReference type="InterPro" id="IPR009386">
    <property type="entry name" value="ZapG-like"/>
</dbReference>
<dbReference type="PANTHER" id="PTHR39579">
    <property type="entry name" value="INNER MEMBRANE PROTEIN YHCB"/>
    <property type="match status" value="1"/>
</dbReference>
<evidence type="ECO:0000313" key="16">
    <source>
        <dbReference type="EMBL" id="ABC31974.1"/>
    </source>
</evidence>
<evidence type="ECO:0000313" key="17">
    <source>
        <dbReference type="Proteomes" id="UP000000238"/>
    </source>
</evidence>
<organism evidence="16 17">
    <name type="scientific">Hahella chejuensis (strain KCTC 2396)</name>
    <dbReference type="NCBI Taxonomy" id="349521"/>
    <lineage>
        <taxon>Bacteria</taxon>
        <taxon>Pseudomonadati</taxon>
        <taxon>Pseudomonadota</taxon>
        <taxon>Gammaproteobacteria</taxon>
        <taxon>Oceanospirillales</taxon>
        <taxon>Hahellaceae</taxon>
        <taxon>Hahella</taxon>
    </lineage>
</organism>
<keyword evidence="4" id="KW-0132">Cell division</keyword>
<feature type="compositionally biased region" description="Basic and acidic residues" evidence="14">
    <location>
        <begin position="111"/>
        <end position="150"/>
    </location>
</feature>
<keyword evidence="13" id="KW-0175">Coiled coil</keyword>
<dbReference type="GO" id="GO:0005886">
    <property type="term" value="C:plasma membrane"/>
    <property type="evidence" value="ECO:0007669"/>
    <property type="project" value="UniProtKB-SubCell"/>
</dbReference>
<feature type="region of interest" description="Disordered" evidence="14">
    <location>
        <begin position="99"/>
        <end position="161"/>
    </location>
</feature>
<keyword evidence="17" id="KW-1185">Reference proteome</keyword>
<reference evidence="16 17" key="1">
    <citation type="journal article" date="2005" name="Nucleic Acids Res.">
        <title>Genomic blueprint of Hahella chejuensis, a marine microbe producing an algicidal agent.</title>
        <authorList>
            <person name="Jeong H."/>
            <person name="Yim J.H."/>
            <person name="Lee C."/>
            <person name="Choi S.-H."/>
            <person name="Park Y.K."/>
            <person name="Yoon S.H."/>
            <person name="Hur C.-G."/>
            <person name="Kang H.-Y."/>
            <person name="Kim D."/>
            <person name="Lee H.H."/>
            <person name="Park K.H."/>
            <person name="Park S.-H."/>
            <person name="Park H.-S."/>
            <person name="Lee H.K."/>
            <person name="Oh T.K."/>
            <person name="Kim J.F."/>
        </authorList>
    </citation>
    <scope>NUCLEOTIDE SEQUENCE [LARGE SCALE GENOMIC DNA]</scope>
    <source>
        <strain evidence="16 17">KCTC 2396</strain>
    </source>
</reference>
<evidence type="ECO:0000256" key="14">
    <source>
        <dbReference type="SAM" id="MobiDB-lite"/>
    </source>
</evidence>
<evidence type="ECO:0000256" key="13">
    <source>
        <dbReference type="SAM" id="Coils"/>
    </source>
</evidence>
<dbReference type="STRING" id="349521.HCH_05301"/>
<dbReference type="AlphaFoldDB" id="Q2SBK0"/>
<dbReference type="EMBL" id="CP000155">
    <property type="protein sequence ID" value="ABC31974.1"/>
    <property type="molecule type" value="Genomic_DNA"/>
</dbReference>
<comment type="similarity">
    <text evidence="10">Belongs to the ZapG family.</text>
</comment>
<sequence length="161" mass="18006">MGSTIVIAAVTFLVGLGLGVLLHKLLHSETAKNRRLERQIDHLQDQHTRYQAEVAEHFSRTAEMLGKLNANYRDIFNHLAVGAERLCSDSEFKSLVSSATPSLSVKRKEGKSKVEEESVFEPPRDYAPKADPKEKGTLSEDYGFESRSHNSPETTSEGEKY</sequence>
<evidence type="ECO:0000256" key="2">
    <source>
        <dbReference type="ARBA" id="ARBA00022475"/>
    </source>
</evidence>
<dbReference type="GO" id="GO:0051301">
    <property type="term" value="P:cell division"/>
    <property type="evidence" value="ECO:0007669"/>
    <property type="project" value="UniProtKB-KW"/>
</dbReference>
<keyword evidence="5 15" id="KW-0812">Transmembrane</keyword>
<dbReference type="RefSeq" id="WP_011399038.1">
    <property type="nucleotide sequence ID" value="NC_007645.1"/>
</dbReference>
<evidence type="ECO:0000256" key="10">
    <source>
        <dbReference type="ARBA" id="ARBA00035657"/>
    </source>
</evidence>
<name>Q2SBK0_HAHCH</name>
<dbReference type="HOGENOM" id="CLU_122326_0_0_6"/>
<dbReference type="eggNOG" id="COG3105">
    <property type="taxonomic scope" value="Bacteria"/>
</dbReference>
<gene>
    <name evidence="16" type="ordered locus">HCH_05301</name>
</gene>
<evidence type="ECO:0000256" key="1">
    <source>
        <dbReference type="ARBA" id="ARBA00004377"/>
    </source>
</evidence>
<keyword evidence="7 15" id="KW-1133">Transmembrane helix</keyword>
<evidence type="ECO:0000256" key="11">
    <source>
        <dbReference type="ARBA" id="ARBA00035703"/>
    </source>
</evidence>
<evidence type="ECO:0000256" key="9">
    <source>
        <dbReference type="ARBA" id="ARBA00023306"/>
    </source>
</evidence>
<feature type="coiled-coil region" evidence="13">
    <location>
        <begin position="26"/>
        <end position="53"/>
    </location>
</feature>
<keyword evidence="9" id="KW-0131">Cell cycle</keyword>
<dbReference type="PANTHER" id="PTHR39579:SF1">
    <property type="entry name" value="INNER MEMBRANE PROTEIN YHCB"/>
    <property type="match status" value="1"/>
</dbReference>
<evidence type="ECO:0000256" key="5">
    <source>
        <dbReference type="ARBA" id="ARBA00022692"/>
    </source>
</evidence>
<dbReference type="GO" id="GO:0008360">
    <property type="term" value="P:regulation of cell shape"/>
    <property type="evidence" value="ECO:0007669"/>
    <property type="project" value="UniProtKB-KW"/>
</dbReference>
<comment type="subcellular location">
    <subcellularLocation>
        <location evidence="1">Cell inner membrane</location>
        <topology evidence="1">Single-pass membrane protein</topology>
    </subcellularLocation>
</comment>
<evidence type="ECO:0000256" key="8">
    <source>
        <dbReference type="ARBA" id="ARBA00023136"/>
    </source>
</evidence>
<evidence type="ECO:0000256" key="7">
    <source>
        <dbReference type="ARBA" id="ARBA00022989"/>
    </source>
</evidence>
<keyword evidence="8 15" id="KW-0472">Membrane</keyword>
<keyword evidence="2" id="KW-1003">Cell membrane</keyword>
<dbReference type="Pfam" id="PF06295">
    <property type="entry name" value="ZapG-like"/>
    <property type="match status" value="1"/>
</dbReference>
<keyword evidence="3" id="KW-0997">Cell inner membrane</keyword>
<evidence type="ECO:0000256" key="6">
    <source>
        <dbReference type="ARBA" id="ARBA00022960"/>
    </source>
</evidence>
<keyword evidence="6" id="KW-0133">Cell shape</keyword>
<evidence type="ECO:0000256" key="4">
    <source>
        <dbReference type="ARBA" id="ARBA00022618"/>
    </source>
</evidence>
<evidence type="ECO:0000256" key="3">
    <source>
        <dbReference type="ARBA" id="ARBA00022519"/>
    </source>
</evidence>
<proteinExistence type="inferred from homology"/>